<comment type="caution">
    <text evidence="1">The sequence shown here is derived from an EMBL/GenBank/DDBJ whole genome shotgun (WGS) entry which is preliminary data.</text>
</comment>
<evidence type="ECO:0000313" key="1">
    <source>
        <dbReference type="EMBL" id="KAI4457613.1"/>
    </source>
</evidence>
<organism evidence="1 2">
    <name type="scientific">Holotrichia oblita</name>
    <name type="common">Chafer beetle</name>
    <dbReference type="NCBI Taxonomy" id="644536"/>
    <lineage>
        <taxon>Eukaryota</taxon>
        <taxon>Metazoa</taxon>
        <taxon>Ecdysozoa</taxon>
        <taxon>Arthropoda</taxon>
        <taxon>Hexapoda</taxon>
        <taxon>Insecta</taxon>
        <taxon>Pterygota</taxon>
        <taxon>Neoptera</taxon>
        <taxon>Endopterygota</taxon>
        <taxon>Coleoptera</taxon>
        <taxon>Polyphaga</taxon>
        <taxon>Scarabaeiformia</taxon>
        <taxon>Scarabaeidae</taxon>
        <taxon>Melolonthinae</taxon>
        <taxon>Holotrichia</taxon>
    </lineage>
</organism>
<evidence type="ECO:0000313" key="2">
    <source>
        <dbReference type="Proteomes" id="UP001056778"/>
    </source>
</evidence>
<name>A0ACB9SR65_HOLOL</name>
<dbReference type="Proteomes" id="UP001056778">
    <property type="component" value="Chromosome 7"/>
</dbReference>
<sequence>MKGKKVYDVWELSCPLTDQELQEAIDAVVEKLEGNSDVSDDESEDLLVTEFETAGWIHNDLSENQEVIEDDDEENNVDYENDMENGQENNVSNVEEVGEQDFVSKNKKIRRTREKWRMKEFQQFRNRYSNLAERHLREKTTSLGASREMTTEDNGNIGLHKPTSSSNEDLSEYTDADESISAPTEFLAEETDRPGFVRRSDGNIGENRTTSLGASREMTTEDNGNIGLHKPTSSSNEDLSEYTDADESISAPTEFLAEFLSAVMLKDYETALKYCKLILQYEPNNITAKDFYPLILEKVKQMKTDEENSNESEEEDNEENTSSSSNSASENTTSEESSEEQEEEEEGVENEQVGGDKHSKGSSDGDGTTGSYSSLEDDEVEIDQLTALAAKYQIDNMDLGNGNKIYSTAIKPTHMIEPKMAAITTNATLENQLPFGTSSDSESPTEPVSQQTIAMLRAKVVPNKI</sequence>
<gene>
    <name evidence="1" type="ORF">MML48_7g00018217</name>
</gene>
<keyword evidence="2" id="KW-1185">Reference proteome</keyword>
<dbReference type="EMBL" id="CM043021">
    <property type="protein sequence ID" value="KAI4457613.1"/>
    <property type="molecule type" value="Genomic_DNA"/>
</dbReference>
<accession>A0ACB9SR65</accession>
<protein>
    <submittedName>
        <fullName evidence="1">Uncharacterized protein</fullName>
    </submittedName>
</protein>
<proteinExistence type="predicted"/>
<reference evidence="1" key="1">
    <citation type="submission" date="2022-04" db="EMBL/GenBank/DDBJ databases">
        <title>Chromosome-scale genome assembly of Holotrichia oblita Faldermann.</title>
        <authorList>
            <person name="Rongchong L."/>
        </authorList>
    </citation>
    <scope>NUCLEOTIDE SEQUENCE</scope>
    <source>
        <strain evidence="1">81SQS9</strain>
    </source>
</reference>